<proteinExistence type="predicted"/>
<sequence>MAGAGAAARGGEERVMTATPDLYVRDLHGSLQDPVLGSIGFLNEVMGRYPDAISFAPGAPHPEFVRDLDTRVLADRFVAHLVADRGLDPARAERVLYEYGPAQGLINGLVAQALSGDQGIHADPREIIITVGAQEALLLTLRALFRHPGDGDVLAVVDPCYVGITGAARLLDIPVVPIREGAAGLDIDDLAARCGEARREGRRVRACYVAPDFSNPGGARMPLGSRHRLLDLAAREDLLLIEDNAYGFTAPEDDTLPGLKALDTRRRVIHVGTFAKVGFPGARVGYAVADQRVGHPDGERLLAEELADLKTMVTVNTAPLAQAVVGGLLLDHGRSLTALARRKAERYRRNLDCLLDALDRHLADGLPPGIAWHRPAGGFFVRVDLPVPADIDLLEVSAAEYGVLWTPMSQFSLTGRCDRQLRLSCSYLDPDRIETGVRRLATFLRKEAVA</sequence>
<dbReference type="PANTHER" id="PTHR42790">
    <property type="entry name" value="AMINOTRANSFERASE"/>
    <property type="match status" value="1"/>
</dbReference>
<dbReference type="GO" id="GO:0008483">
    <property type="term" value="F:transaminase activity"/>
    <property type="evidence" value="ECO:0007669"/>
    <property type="project" value="UniProtKB-KW"/>
</dbReference>
<organism evidence="6 7">
    <name type="scientific">Streptomyces malaysiensis</name>
    <dbReference type="NCBI Taxonomy" id="92644"/>
    <lineage>
        <taxon>Bacteria</taxon>
        <taxon>Bacillati</taxon>
        <taxon>Actinomycetota</taxon>
        <taxon>Actinomycetes</taxon>
        <taxon>Kitasatosporales</taxon>
        <taxon>Streptomycetaceae</taxon>
        <taxon>Streptomyces</taxon>
        <taxon>Streptomyces violaceusniger group</taxon>
    </lineage>
</organism>
<comment type="cofactor">
    <cofactor evidence="1">
        <name>pyridoxal 5'-phosphate</name>
        <dbReference type="ChEBI" id="CHEBI:597326"/>
    </cofactor>
</comment>
<evidence type="ECO:0000256" key="3">
    <source>
        <dbReference type="ARBA" id="ARBA00022679"/>
    </source>
</evidence>
<dbReference type="Gene3D" id="3.90.1150.10">
    <property type="entry name" value="Aspartate Aminotransferase, domain 1"/>
    <property type="match status" value="1"/>
</dbReference>
<dbReference type="CDD" id="cd00609">
    <property type="entry name" value="AAT_like"/>
    <property type="match status" value="1"/>
</dbReference>
<evidence type="ECO:0000256" key="1">
    <source>
        <dbReference type="ARBA" id="ARBA00001933"/>
    </source>
</evidence>
<name>A0A2J7YR16_STRMQ</name>
<evidence type="ECO:0000256" key="2">
    <source>
        <dbReference type="ARBA" id="ARBA00022576"/>
    </source>
</evidence>
<feature type="domain" description="Aminotransferase class I/classII large" evidence="5">
    <location>
        <begin position="92"/>
        <end position="440"/>
    </location>
</feature>
<reference evidence="6 7" key="1">
    <citation type="submission" date="2015-09" db="EMBL/GenBank/DDBJ databases">
        <title>Genome sequence, genome mining and natural product profiling of a biocontrol bacterium Streptomyces malaysiensis F913.</title>
        <authorList>
            <person name="Xu Y."/>
            <person name="Wei J."/>
            <person name="Xie J."/>
            <person name="Li T."/>
            <person name="Zhou Z."/>
        </authorList>
    </citation>
    <scope>NUCLEOTIDE SEQUENCE [LARGE SCALE GENOMIC DNA]</scope>
    <source>
        <strain evidence="6 7">F913</strain>
    </source>
</reference>
<evidence type="ECO:0000313" key="6">
    <source>
        <dbReference type="EMBL" id="PNG90475.1"/>
    </source>
</evidence>
<keyword evidence="4" id="KW-0663">Pyridoxal phosphate</keyword>
<dbReference type="InterPro" id="IPR004839">
    <property type="entry name" value="Aminotransferase_I/II_large"/>
</dbReference>
<dbReference type="GO" id="GO:1901605">
    <property type="term" value="P:alpha-amino acid metabolic process"/>
    <property type="evidence" value="ECO:0007669"/>
    <property type="project" value="TreeGrafter"/>
</dbReference>
<evidence type="ECO:0000256" key="4">
    <source>
        <dbReference type="ARBA" id="ARBA00022898"/>
    </source>
</evidence>
<dbReference type="Pfam" id="PF00155">
    <property type="entry name" value="Aminotran_1_2"/>
    <property type="match status" value="1"/>
</dbReference>
<keyword evidence="2" id="KW-0032">Aminotransferase</keyword>
<dbReference type="EMBL" id="LJIW01000002">
    <property type="protein sequence ID" value="PNG90475.1"/>
    <property type="molecule type" value="Genomic_DNA"/>
</dbReference>
<dbReference type="Gene3D" id="3.40.640.10">
    <property type="entry name" value="Type I PLP-dependent aspartate aminotransferase-like (Major domain)"/>
    <property type="match status" value="1"/>
</dbReference>
<keyword evidence="7" id="KW-1185">Reference proteome</keyword>
<evidence type="ECO:0000313" key="7">
    <source>
        <dbReference type="Proteomes" id="UP000236520"/>
    </source>
</evidence>
<dbReference type="InterPro" id="IPR015421">
    <property type="entry name" value="PyrdxlP-dep_Trfase_major"/>
</dbReference>
<dbReference type="InterPro" id="IPR015424">
    <property type="entry name" value="PyrdxlP-dep_Trfase"/>
</dbReference>
<dbReference type="InterPro" id="IPR015422">
    <property type="entry name" value="PyrdxlP-dep_Trfase_small"/>
</dbReference>
<dbReference type="GO" id="GO:0030170">
    <property type="term" value="F:pyridoxal phosphate binding"/>
    <property type="evidence" value="ECO:0007669"/>
    <property type="project" value="InterPro"/>
</dbReference>
<dbReference type="Proteomes" id="UP000236520">
    <property type="component" value="Unassembled WGS sequence"/>
</dbReference>
<accession>A0A2J7YR16</accession>
<dbReference type="InterPro" id="IPR050859">
    <property type="entry name" value="Class-I_PLP-dep_aminotransf"/>
</dbReference>
<dbReference type="SUPFAM" id="SSF53383">
    <property type="entry name" value="PLP-dependent transferases"/>
    <property type="match status" value="1"/>
</dbReference>
<comment type="caution">
    <text evidence="6">The sequence shown here is derived from an EMBL/GenBank/DDBJ whole genome shotgun (WGS) entry which is preliminary data.</text>
</comment>
<dbReference type="AlphaFoldDB" id="A0A2J7YR16"/>
<gene>
    <name evidence="6" type="ORF">SMF913_25940</name>
</gene>
<evidence type="ECO:0000259" key="5">
    <source>
        <dbReference type="Pfam" id="PF00155"/>
    </source>
</evidence>
<keyword evidence="3" id="KW-0808">Transferase</keyword>
<protein>
    <submittedName>
        <fullName evidence="6">(S)-3,5-dihydroxyphenylglycine transaminase</fullName>
    </submittedName>
</protein>
<dbReference type="PANTHER" id="PTHR42790:SF19">
    <property type="entry name" value="KYNURENINE_ALPHA-AMINOADIPATE AMINOTRANSFERASE, MITOCHONDRIAL"/>
    <property type="match status" value="1"/>
</dbReference>